<evidence type="ECO:0000256" key="5">
    <source>
        <dbReference type="SAM" id="Phobius"/>
    </source>
</evidence>
<feature type="domain" description="NfeD-like C-terminal" evidence="6">
    <location>
        <begin position="86"/>
        <end position="141"/>
    </location>
</feature>
<dbReference type="OrthoDB" id="3174252at2"/>
<dbReference type="InterPro" id="IPR002810">
    <property type="entry name" value="NfeD-like_C"/>
</dbReference>
<evidence type="ECO:0000313" key="8">
    <source>
        <dbReference type="Proteomes" id="UP000019489"/>
    </source>
</evidence>
<feature type="transmembrane region" description="Helical" evidence="5">
    <location>
        <begin position="38"/>
        <end position="67"/>
    </location>
</feature>
<evidence type="ECO:0000256" key="3">
    <source>
        <dbReference type="ARBA" id="ARBA00022989"/>
    </source>
</evidence>
<evidence type="ECO:0000313" key="7">
    <source>
        <dbReference type="EMBL" id="EWT01784.1"/>
    </source>
</evidence>
<dbReference type="PANTHER" id="PTHR33507">
    <property type="entry name" value="INNER MEMBRANE PROTEIN YBBJ"/>
    <property type="match status" value="1"/>
</dbReference>
<dbReference type="Proteomes" id="UP000019489">
    <property type="component" value="Unassembled WGS sequence"/>
</dbReference>
<evidence type="ECO:0000256" key="2">
    <source>
        <dbReference type="ARBA" id="ARBA00022692"/>
    </source>
</evidence>
<dbReference type="AlphaFoldDB" id="W9GD43"/>
<organism evidence="7 8">
    <name type="scientific">Intrasporangium oryzae NRRL B-24470</name>
    <dbReference type="NCBI Taxonomy" id="1386089"/>
    <lineage>
        <taxon>Bacteria</taxon>
        <taxon>Bacillati</taxon>
        <taxon>Actinomycetota</taxon>
        <taxon>Actinomycetes</taxon>
        <taxon>Micrococcales</taxon>
        <taxon>Intrasporangiaceae</taxon>
        <taxon>Intrasporangium</taxon>
    </lineage>
</organism>
<evidence type="ECO:0000256" key="1">
    <source>
        <dbReference type="ARBA" id="ARBA00004141"/>
    </source>
</evidence>
<dbReference type="Pfam" id="PF01957">
    <property type="entry name" value="NfeD"/>
    <property type="match status" value="1"/>
</dbReference>
<keyword evidence="4 5" id="KW-0472">Membrane</keyword>
<evidence type="ECO:0000259" key="6">
    <source>
        <dbReference type="Pfam" id="PF01957"/>
    </source>
</evidence>
<gene>
    <name evidence="7" type="ORF">N865_07960</name>
</gene>
<dbReference type="Gene3D" id="2.40.50.140">
    <property type="entry name" value="Nucleic acid-binding proteins"/>
    <property type="match status" value="1"/>
</dbReference>
<keyword evidence="8" id="KW-1185">Reference proteome</keyword>
<dbReference type="SUPFAM" id="SSF141322">
    <property type="entry name" value="NfeD domain-like"/>
    <property type="match status" value="1"/>
</dbReference>
<comment type="subcellular location">
    <subcellularLocation>
        <location evidence="1">Membrane</location>
        <topology evidence="1">Multi-pass membrane protein</topology>
    </subcellularLocation>
</comment>
<keyword evidence="2 5" id="KW-0812">Transmembrane</keyword>
<sequence length="148" mass="15230">MFEGYAWLVWLGAALVLVAIEAATVDFTFLMLGGGALGGAVAAALGASFPIQAVVAAVVAVALLALVRPWLKRRLSVTEPHRMGTDANLGRAAFVLDRVTTSGGQIKLAGETWSARTLGESIEPGEEVIVDAIDGATAVVSRARVIGS</sequence>
<dbReference type="InterPro" id="IPR012340">
    <property type="entry name" value="NA-bd_OB-fold"/>
</dbReference>
<dbReference type="eggNOG" id="COG1585">
    <property type="taxonomic scope" value="Bacteria"/>
</dbReference>
<comment type="caution">
    <text evidence="7">The sequence shown here is derived from an EMBL/GenBank/DDBJ whole genome shotgun (WGS) entry which is preliminary data.</text>
</comment>
<dbReference type="RefSeq" id="WP_034804740.1">
    <property type="nucleotide sequence ID" value="NZ_AWSA01000017.1"/>
</dbReference>
<dbReference type="InterPro" id="IPR052165">
    <property type="entry name" value="Membrane_assoc_protease"/>
</dbReference>
<protein>
    <submittedName>
        <fullName evidence="7">Membrane protein</fullName>
    </submittedName>
</protein>
<keyword evidence="3 5" id="KW-1133">Transmembrane helix</keyword>
<dbReference type="PATRIC" id="fig|1386089.3.peg.1910"/>
<proteinExistence type="predicted"/>
<name>W9GD43_9MICO</name>
<reference evidence="7 8" key="1">
    <citation type="submission" date="2013-08" db="EMBL/GenBank/DDBJ databases">
        <title>Intrasporangium oryzae NRRL B-24470.</title>
        <authorList>
            <person name="Liu H."/>
            <person name="Wang G."/>
        </authorList>
    </citation>
    <scope>NUCLEOTIDE SEQUENCE [LARGE SCALE GENOMIC DNA]</scope>
    <source>
        <strain evidence="7 8">NRRL B-24470</strain>
    </source>
</reference>
<accession>W9GD43</accession>
<dbReference type="GO" id="GO:0005886">
    <property type="term" value="C:plasma membrane"/>
    <property type="evidence" value="ECO:0007669"/>
    <property type="project" value="TreeGrafter"/>
</dbReference>
<dbReference type="PANTHER" id="PTHR33507:SF3">
    <property type="entry name" value="INNER MEMBRANE PROTEIN YBBJ"/>
    <property type="match status" value="1"/>
</dbReference>
<dbReference type="EMBL" id="AWSA01000017">
    <property type="protein sequence ID" value="EWT01784.1"/>
    <property type="molecule type" value="Genomic_DNA"/>
</dbReference>
<evidence type="ECO:0000256" key="4">
    <source>
        <dbReference type="ARBA" id="ARBA00023136"/>
    </source>
</evidence>
<dbReference type="STRING" id="1386089.N865_07960"/>